<dbReference type="AlphaFoldDB" id="A0AAJ1N4C1"/>
<organism evidence="1 2">
    <name type="scientific">Providencia stuartii</name>
    <dbReference type="NCBI Taxonomy" id="588"/>
    <lineage>
        <taxon>Bacteria</taxon>
        <taxon>Pseudomonadati</taxon>
        <taxon>Pseudomonadota</taxon>
        <taxon>Gammaproteobacteria</taxon>
        <taxon>Enterobacterales</taxon>
        <taxon>Morganellaceae</taxon>
        <taxon>Providencia</taxon>
    </lineage>
</organism>
<comment type="caution">
    <text evidence="1">The sequence shown here is derived from an EMBL/GenBank/DDBJ whole genome shotgun (WGS) entry which is preliminary data.</text>
</comment>
<evidence type="ECO:0000313" key="1">
    <source>
        <dbReference type="EMBL" id="MDE8772166.1"/>
    </source>
</evidence>
<accession>A0AAJ1N4C1</accession>
<feature type="non-terminal residue" evidence="1">
    <location>
        <position position="84"/>
    </location>
</feature>
<proteinExistence type="predicted"/>
<protein>
    <submittedName>
        <fullName evidence="1">Uncharacterized protein</fullName>
    </submittedName>
</protein>
<reference evidence="1 2" key="1">
    <citation type="submission" date="2023-03" db="EMBL/GenBank/DDBJ databases">
        <title>WGS of NDM-producing Providencia thailandensis from Ukrainian patients.</title>
        <authorList>
            <person name="Zabicka D."/>
            <person name="Izdebski R."/>
            <person name="Urbanowicz P."/>
            <person name="Biedrzycka M."/>
            <person name="Guzek A."/>
            <person name="Gniadkowski M."/>
        </authorList>
    </citation>
    <scope>NUCLEOTIDE SEQUENCE [LARGE SCALE GENOMIC DNA]</scope>
    <source>
        <strain evidence="1 2">8015-22</strain>
    </source>
</reference>
<dbReference type="Proteomes" id="UP001163056">
    <property type="component" value="Unassembled WGS sequence"/>
</dbReference>
<dbReference type="RefSeq" id="WP_275205577.1">
    <property type="nucleotide sequence ID" value="NZ_JAREJF010000119.1"/>
</dbReference>
<gene>
    <name evidence="1" type="ORF">PZS58_22295</name>
</gene>
<evidence type="ECO:0000313" key="2">
    <source>
        <dbReference type="Proteomes" id="UP001163056"/>
    </source>
</evidence>
<name>A0AAJ1N4C1_PROST</name>
<sequence>FALGSVIDAAADWVADGIDSLFGLSSPDGEIKTGSPNVRIKGKLAARAAGKLPTPLLLASIAEDNAPPKEKKGLDIALSILEKS</sequence>
<feature type="non-terminal residue" evidence="1">
    <location>
        <position position="1"/>
    </location>
</feature>
<dbReference type="EMBL" id="JAREJI010000148">
    <property type="protein sequence ID" value="MDE8772166.1"/>
    <property type="molecule type" value="Genomic_DNA"/>
</dbReference>